<proteinExistence type="predicted"/>
<dbReference type="STRING" id="1210090.GCA_001613185_01954"/>
<keyword evidence="2" id="KW-0560">Oxidoreductase</keyword>
<dbReference type="Proteomes" id="UP000252586">
    <property type="component" value="Unassembled WGS sequence"/>
</dbReference>
<dbReference type="AlphaFoldDB" id="A0A366DJL3"/>
<evidence type="ECO:0000313" key="2">
    <source>
        <dbReference type="EMBL" id="RBO89524.1"/>
    </source>
</evidence>
<feature type="domain" description="ABM" evidence="1">
    <location>
        <begin position="2"/>
        <end position="92"/>
    </location>
</feature>
<evidence type="ECO:0000313" key="3">
    <source>
        <dbReference type="Proteomes" id="UP000252586"/>
    </source>
</evidence>
<name>A0A366DJL3_9NOCA</name>
<gene>
    <name evidence="2" type="ORF">DFR74_107202</name>
</gene>
<dbReference type="PROSITE" id="PS51725">
    <property type="entry name" value="ABM"/>
    <property type="match status" value="1"/>
</dbReference>
<accession>A0A366DJL3</accession>
<organism evidence="2 3">
    <name type="scientific">Nocardia puris</name>
    <dbReference type="NCBI Taxonomy" id="208602"/>
    <lineage>
        <taxon>Bacteria</taxon>
        <taxon>Bacillati</taxon>
        <taxon>Actinomycetota</taxon>
        <taxon>Actinomycetes</taxon>
        <taxon>Mycobacteriales</taxon>
        <taxon>Nocardiaceae</taxon>
        <taxon>Nocardia</taxon>
    </lineage>
</organism>
<dbReference type="GO" id="GO:0004497">
    <property type="term" value="F:monooxygenase activity"/>
    <property type="evidence" value="ECO:0007669"/>
    <property type="project" value="UniProtKB-KW"/>
</dbReference>
<keyword evidence="2" id="KW-0503">Monooxygenase</keyword>
<dbReference type="SUPFAM" id="SSF54909">
    <property type="entry name" value="Dimeric alpha+beta barrel"/>
    <property type="match status" value="1"/>
</dbReference>
<reference evidence="2 3" key="1">
    <citation type="submission" date="2018-06" db="EMBL/GenBank/DDBJ databases">
        <title>Genomic Encyclopedia of Type Strains, Phase IV (KMG-IV): sequencing the most valuable type-strain genomes for metagenomic binning, comparative biology and taxonomic classification.</title>
        <authorList>
            <person name="Goeker M."/>
        </authorList>
    </citation>
    <scope>NUCLEOTIDE SEQUENCE [LARGE SCALE GENOMIC DNA]</scope>
    <source>
        <strain evidence="2 3">DSM 44599</strain>
    </source>
</reference>
<sequence>MIIEQALLPVRPELADAFETAFAEARPIIAGMPGFRSLSLSRCVEEPGHYLLLVEWDTLADHVVGFRGSPQYRRWKELLHHFYDPFPDVRHYAPVRLADAPTGPATTAHPPAAQ</sequence>
<dbReference type="EMBL" id="QNRE01000007">
    <property type="protein sequence ID" value="RBO89524.1"/>
    <property type="molecule type" value="Genomic_DNA"/>
</dbReference>
<dbReference type="InterPro" id="IPR007138">
    <property type="entry name" value="ABM_dom"/>
</dbReference>
<protein>
    <submittedName>
        <fullName evidence="2">Heme-degrading monooxygenase HmoA</fullName>
    </submittedName>
</protein>
<keyword evidence="3" id="KW-1185">Reference proteome</keyword>
<dbReference type="Gene3D" id="3.30.70.100">
    <property type="match status" value="1"/>
</dbReference>
<dbReference type="OrthoDB" id="9798157at2"/>
<dbReference type="InterPro" id="IPR011008">
    <property type="entry name" value="Dimeric_a/b-barrel"/>
</dbReference>
<comment type="caution">
    <text evidence="2">The sequence shown here is derived from an EMBL/GenBank/DDBJ whole genome shotgun (WGS) entry which is preliminary data.</text>
</comment>
<evidence type="ECO:0000259" key="1">
    <source>
        <dbReference type="PROSITE" id="PS51725"/>
    </source>
</evidence>
<dbReference type="Pfam" id="PF03992">
    <property type="entry name" value="ABM"/>
    <property type="match status" value="1"/>
</dbReference>
<dbReference type="RefSeq" id="WP_067506753.1">
    <property type="nucleotide sequence ID" value="NZ_CP107943.1"/>
</dbReference>